<name>A0ABC9BY66_9POAL</name>
<protein>
    <recommendedName>
        <fullName evidence="1">F-box domain-containing protein</fullName>
    </recommendedName>
</protein>
<dbReference type="AlphaFoldDB" id="A0ABC9BY66"/>
<evidence type="ECO:0000313" key="3">
    <source>
        <dbReference type="Proteomes" id="UP001497457"/>
    </source>
</evidence>
<dbReference type="InterPro" id="IPR055290">
    <property type="entry name" value="At3g26010-like"/>
</dbReference>
<gene>
    <name evidence="2" type="ORF">URODEC1_LOCUS69528</name>
</gene>
<dbReference type="InterPro" id="IPR036047">
    <property type="entry name" value="F-box-like_dom_sf"/>
</dbReference>
<dbReference type="EMBL" id="OZ075138">
    <property type="protein sequence ID" value="CAL5009511.1"/>
    <property type="molecule type" value="Genomic_DNA"/>
</dbReference>
<feature type="domain" description="F-box" evidence="1">
    <location>
        <begin position="6"/>
        <end position="52"/>
    </location>
</feature>
<dbReference type="SMART" id="SM00256">
    <property type="entry name" value="FBOX"/>
    <property type="match status" value="1"/>
</dbReference>
<dbReference type="Pfam" id="PF00646">
    <property type="entry name" value="F-box"/>
    <property type="match status" value="1"/>
</dbReference>
<sequence>MERPMRSALVGLPYDALLEILARLPARSVYRSKCVAKAWRDIVDDPLNRKRLPQTLEGFFFLDKPDIVSSGDVEHFGFISVLPRPVPLDIDPRFSFLTKLPEMQNLFFLDSCNGILLFVHVRKLDRLDVHYVVCNPATKQWEAVPTCGCCLPMGDCSEWSTLLAFDPAVSSHFHLIHFWREGLVLDEEDQALEDQAPVLSVCAYSSGTGMWSRRSQTEWNSKQGQLEGWRHQGGKLEYPSLSPRRAFVNGLLHLRVFNLDDDKIVAVDVQGKTQRIIRMPATAMGGRHWELIGYIGQSQGRLHYINQCFDALDREQRHKMYIWVLQDYDTQEWVLKDTVSFLKLFGRKNCSFSRSDYAVVAIHQDCNVVFFLQNLNRLIAYDMDRKEVSVVATFENKILVDTVAPYVPNFTELPGLKNKL</sequence>
<reference evidence="2" key="1">
    <citation type="submission" date="2024-10" db="EMBL/GenBank/DDBJ databases">
        <authorList>
            <person name="Ryan C."/>
        </authorList>
    </citation>
    <scope>NUCLEOTIDE SEQUENCE [LARGE SCALE GENOMIC DNA]</scope>
</reference>
<dbReference type="InterPro" id="IPR056592">
    <property type="entry name" value="Beta-prop_At3g26010-like"/>
</dbReference>
<evidence type="ECO:0000313" key="2">
    <source>
        <dbReference type="EMBL" id="CAL5009511.1"/>
    </source>
</evidence>
<dbReference type="Pfam" id="PF24750">
    <property type="entry name" value="b-prop_At3g26010-like"/>
    <property type="match status" value="1"/>
</dbReference>
<dbReference type="SUPFAM" id="SSF81383">
    <property type="entry name" value="F-box domain"/>
    <property type="match status" value="1"/>
</dbReference>
<accession>A0ABC9BY66</accession>
<dbReference type="Gene3D" id="1.20.1280.50">
    <property type="match status" value="1"/>
</dbReference>
<evidence type="ECO:0000259" key="1">
    <source>
        <dbReference type="PROSITE" id="PS50181"/>
    </source>
</evidence>
<proteinExistence type="predicted"/>
<dbReference type="PROSITE" id="PS50181">
    <property type="entry name" value="FBOX"/>
    <property type="match status" value="1"/>
</dbReference>
<dbReference type="PANTHER" id="PTHR35546">
    <property type="entry name" value="F-BOX PROTEIN INTERACTION DOMAIN PROTEIN-RELATED"/>
    <property type="match status" value="1"/>
</dbReference>
<organism evidence="2 3">
    <name type="scientific">Urochloa decumbens</name>
    <dbReference type="NCBI Taxonomy" id="240449"/>
    <lineage>
        <taxon>Eukaryota</taxon>
        <taxon>Viridiplantae</taxon>
        <taxon>Streptophyta</taxon>
        <taxon>Embryophyta</taxon>
        <taxon>Tracheophyta</taxon>
        <taxon>Spermatophyta</taxon>
        <taxon>Magnoliopsida</taxon>
        <taxon>Liliopsida</taxon>
        <taxon>Poales</taxon>
        <taxon>Poaceae</taxon>
        <taxon>PACMAD clade</taxon>
        <taxon>Panicoideae</taxon>
        <taxon>Panicodae</taxon>
        <taxon>Paniceae</taxon>
        <taxon>Melinidinae</taxon>
        <taxon>Urochloa</taxon>
    </lineage>
</organism>
<keyword evidence="3" id="KW-1185">Reference proteome</keyword>
<dbReference type="InterPro" id="IPR001810">
    <property type="entry name" value="F-box_dom"/>
</dbReference>
<dbReference type="PANTHER" id="PTHR35546:SF24">
    <property type="entry name" value="F-BOX DOMAIN-CONTAINING PROTEIN"/>
    <property type="match status" value="1"/>
</dbReference>
<dbReference type="Proteomes" id="UP001497457">
    <property type="component" value="Chromosome 28b"/>
</dbReference>